<reference evidence="3 4" key="1">
    <citation type="submission" date="2016-11" db="EMBL/GenBank/DDBJ databases">
        <authorList>
            <person name="Jaros S."/>
            <person name="Januszkiewicz K."/>
            <person name="Wedrychowicz H."/>
        </authorList>
    </citation>
    <scope>NUCLEOTIDE SEQUENCE [LARGE SCALE GENOMIC DNA]</scope>
    <source>
        <strain evidence="3 4">DSM 9705</strain>
    </source>
</reference>
<feature type="signal peptide" evidence="1">
    <location>
        <begin position="1"/>
        <end position="29"/>
    </location>
</feature>
<sequence>MNYIVTKLVMRKLVTLLLFVLICGGSAMAQEKREVVDQLGRSVTIPTEINRVVILMHHALDVALELGAQDKIVGVLSDWEKYLPQGFRKAWPQIDDVAKPGDLRTSVNAEELLKLRPDVVIITHYMMEKTGKQIEALGVPVVGLSFYKAGYEEASVLNPKLEDPNNSYTEGMKEGVRLLGDILDKSERAEQLLAHIFRNRQIIEDRVGNLEPQDRVTTYMAYPELFTMGTGKYASVIMERAGGINVAMEISGYKQVSMEEVLKWNPQVIFTQDRYKYIADEIKESPAWQAVQAVREGRIYVTPEYVKPWGHPCPESIGLGELWMAKKLYPDIFADIDIEAYVNDFYKTFYGIAYSGSH</sequence>
<dbReference type="Proteomes" id="UP000184139">
    <property type="component" value="Unassembled WGS sequence"/>
</dbReference>
<gene>
    <name evidence="3" type="ORF">SAMN02745124_04433</name>
</gene>
<dbReference type="InterPro" id="IPR002491">
    <property type="entry name" value="ABC_transptr_periplasmic_BD"/>
</dbReference>
<name>A0A1M5YU82_9BACT</name>
<dbReference type="PANTHER" id="PTHR30535">
    <property type="entry name" value="VITAMIN B12-BINDING PROTEIN"/>
    <property type="match status" value="1"/>
</dbReference>
<accession>A0A1M5YU82</accession>
<dbReference type="PANTHER" id="PTHR30535:SF34">
    <property type="entry name" value="MOLYBDATE-BINDING PROTEIN MOLA"/>
    <property type="match status" value="1"/>
</dbReference>
<dbReference type="SUPFAM" id="SSF53807">
    <property type="entry name" value="Helical backbone' metal receptor"/>
    <property type="match status" value="1"/>
</dbReference>
<dbReference type="PROSITE" id="PS50983">
    <property type="entry name" value="FE_B12_PBP"/>
    <property type="match status" value="1"/>
</dbReference>
<dbReference type="STRING" id="1121409.SAMN02745124_04433"/>
<organism evidence="3 4">
    <name type="scientific">Desulfofustis glycolicus DSM 9705</name>
    <dbReference type="NCBI Taxonomy" id="1121409"/>
    <lineage>
        <taxon>Bacteria</taxon>
        <taxon>Pseudomonadati</taxon>
        <taxon>Thermodesulfobacteriota</taxon>
        <taxon>Desulfobulbia</taxon>
        <taxon>Desulfobulbales</taxon>
        <taxon>Desulfocapsaceae</taxon>
        <taxon>Desulfofustis</taxon>
    </lineage>
</organism>
<dbReference type="AlphaFoldDB" id="A0A1M5YU82"/>
<keyword evidence="1" id="KW-0732">Signal</keyword>
<feature type="chain" id="PRO_5012364313" evidence="1">
    <location>
        <begin position="30"/>
        <end position="358"/>
    </location>
</feature>
<proteinExistence type="predicted"/>
<evidence type="ECO:0000313" key="3">
    <source>
        <dbReference type="EMBL" id="SHI15398.1"/>
    </source>
</evidence>
<dbReference type="Pfam" id="PF01497">
    <property type="entry name" value="Peripla_BP_2"/>
    <property type="match status" value="1"/>
</dbReference>
<evidence type="ECO:0000259" key="2">
    <source>
        <dbReference type="PROSITE" id="PS50983"/>
    </source>
</evidence>
<dbReference type="EMBL" id="FQXS01000060">
    <property type="protein sequence ID" value="SHI15398.1"/>
    <property type="molecule type" value="Genomic_DNA"/>
</dbReference>
<dbReference type="Gene3D" id="3.40.50.1980">
    <property type="entry name" value="Nitrogenase molybdenum iron protein domain"/>
    <property type="match status" value="2"/>
</dbReference>
<evidence type="ECO:0000313" key="4">
    <source>
        <dbReference type="Proteomes" id="UP000184139"/>
    </source>
</evidence>
<dbReference type="OrthoDB" id="9775594at2"/>
<evidence type="ECO:0000256" key="1">
    <source>
        <dbReference type="SAM" id="SignalP"/>
    </source>
</evidence>
<dbReference type="GO" id="GO:0071281">
    <property type="term" value="P:cellular response to iron ion"/>
    <property type="evidence" value="ECO:0007669"/>
    <property type="project" value="TreeGrafter"/>
</dbReference>
<dbReference type="RefSeq" id="WP_084540856.1">
    <property type="nucleotide sequence ID" value="NZ_FQXS01000060.1"/>
</dbReference>
<keyword evidence="4" id="KW-1185">Reference proteome</keyword>
<protein>
    <submittedName>
        <fullName evidence="3">Iron complex transport system substrate-binding protein</fullName>
    </submittedName>
</protein>
<feature type="domain" description="Fe/B12 periplasmic-binding" evidence="2">
    <location>
        <begin position="51"/>
        <end position="332"/>
    </location>
</feature>
<dbReference type="InterPro" id="IPR050902">
    <property type="entry name" value="ABC_Transporter_SBP"/>
</dbReference>